<accession>A0A840G745</accession>
<name>A0A840G745_9BURK</name>
<organism evidence="1 2">
    <name type="scientific">Variovorax guangxiensis</name>
    <dbReference type="NCBI Taxonomy" id="1775474"/>
    <lineage>
        <taxon>Bacteria</taxon>
        <taxon>Pseudomonadati</taxon>
        <taxon>Pseudomonadota</taxon>
        <taxon>Betaproteobacteria</taxon>
        <taxon>Burkholderiales</taxon>
        <taxon>Comamonadaceae</taxon>
        <taxon>Variovorax</taxon>
    </lineage>
</organism>
<dbReference type="EMBL" id="JACIFZ010000010">
    <property type="protein sequence ID" value="MBB4225051.1"/>
    <property type="molecule type" value="Genomic_DNA"/>
</dbReference>
<evidence type="ECO:0000313" key="2">
    <source>
        <dbReference type="Proteomes" id="UP000524450"/>
    </source>
</evidence>
<reference evidence="1 2" key="1">
    <citation type="submission" date="2020-08" db="EMBL/GenBank/DDBJ databases">
        <title>Genomic Encyclopedia of Type Strains, Phase IV (KMG-V): Genome sequencing to study the core and pangenomes of soil and plant-associated prokaryotes.</title>
        <authorList>
            <person name="Whitman W."/>
        </authorList>
    </citation>
    <scope>NUCLEOTIDE SEQUENCE [LARGE SCALE GENOMIC DNA]</scope>
    <source>
        <strain evidence="1 2">34/80</strain>
    </source>
</reference>
<dbReference type="RefSeq" id="WP_260319489.1">
    <property type="nucleotide sequence ID" value="NZ_JACIFZ010000010.1"/>
</dbReference>
<gene>
    <name evidence="1" type="ORF">GGD71_005860</name>
</gene>
<proteinExistence type="predicted"/>
<dbReference type="Proteomes" id="UP000524450">
    <property type="component" value="Unassembled WGS sequence"/>
</dbReference>
<dbReference type="AlphaFoldDB" id="A0A840G745"/>
<comment type="caution">
    <text evidence="1">The sequence shown here is derived from an EMBL/GenBank/DDBJ whole genome shotgun (WGS) entry which is preliminary data.</text>
</comment>
<evidence type="ECO:0000313" key="1">
    <source>
        <dbReference type="EMBL" id="MBB4225051.1"/>
    </source>
</evidence>
<protein>
    <submittedName>
        <fullName evidence="1">Phosphatidylserine decarboxylase</fullName>
    </submittedName>
</protein>
<sequence>MKKLWLALLFFAGGAAHEIRNPVSCQCISSRREDGSRKPSK</sequence>